<dbReference type="InterPro" id="IPR008598">
    <property type="entry name" value="Di19_Zn-bd"/>
</dbReference>
<sequence length="230" mass="26068">MTESALSKYACIVVIIFLVIRPITNTLLFSKGLFWTFRKMNNPMHTHLNEDNEAEDVRAWFPCPFCNFEIEVPMLCSHMQDEHCFDLKNVVCPICAATLGRDPVVQFSVQHAQSVKRKKNYLKPGFCNNATAMIGKDLQEITSIFGANSAFGRYKGQELAPDPLLLPFLCNIPPSDPKCRQQDKSCVRDTTSTEIESSKLAVYDAALEEDYEEKRQRAAFLQELVASTIF</sequence>
<comment type="similarity">
    <text evidence="1">Belongs to the Di19 family.</text>
</comment>
<dbReference type="Pfam" id="PF05605">
    <property type="entry name" value="zf-Di19"/>
    <property type="match status" value="1"/>
</dbReference>
<organism evidence="5 6">
    <name type="scientific">Anisodus tanguticus</name>
    <dbReference type="NCBI Taxonomy" id="243964"/>
    <lineage>
        <taxon>Eukaryota</taxon>
        <taxon>Viridiplantae</taxon>
        <taxon>Streptophyta</taxon>
        <taxon>Embryophyta</taxon>
        <taxon>Tracheophyta</taxon>
        <taxon>Spermatophyta</taxon>
        <taxon>Magnoliopsida</taxon>
        <taxon>eudicotyledons</taxon>
        <taxon>Gunneridae</taxon>
        <taxon>Pentapetalae</taxon>
        <taxon>asterids</taxon>
        <taxon>lamiids</taxon>
        <taxon>Solanales</taxon>
        <taxon>Solanaceae</taxon>
        <taxon>Solanoideae</taxon>
        <taxon>Hyoscyameae</taxon>
        <taxon>Anisodus</taxon>
    </lineage>
</organism>
<proteinExistence type="inferred from homology"/>
<gene>
    <name evidence="5" type="ORF">RND71_010282</name>
</gene>
<dbReference type="EMBL" id="JAVYJV010000005">
    <property type="protein sequence ID" value="KAK4370807.1"/>
    <property type="molecule type" value="Genomic_DNA"/>
</dbReference>
<keyword evidence="2" id="KW-0472">Membrane</keyword>
<feature type="domain" description="Di19 C-terminal" evidence="4">
    <location>
        <begin position="133"/>
        <end position="229"/>
    </location>
</feature>
<name>A0AAE1VJ05_9SOLA</name>
<evidence type="ECO:0000259" key="4">
    <source>
        <dbReference type="Pfam" id="PF14571"/>
    </source>
</evidence>
<dbReference type="PANTHER" id="PTHR31875">
    <property type="entry name" value="PROTEIN DEHYDRATION-INDUCED 19"/>
    <property type="match status" value="1"/>
</dbReference>
<reference evidence="5" key="1">
    <citation type="submission" date="2023-12" db="EMBL/GenBank/DDBJ databases">
        <title>Genome assembly of Anisodus tanguticus.</title>
        <authorList>
            <person name="Wang Y.-J."/>
        </authorList>
    </citation>
    <scope>NUCLEOTIDE SEQUENCE</scope>
    <source>
        <strain evidence="5">KB-2021</strain>
        <tissue evidence="5">Leaf</tissue>
    </source>
</reference>
<evidence type="ECO:0000256" key="1">
    <source>
        <dbReference type="ARBA" id="ARBA00007109"/>
    </source>
</evidence>
<dbReference type="PANTHER" id="PTHR31875:SF24">
    <property type="entry name" value="PROTEIN DEHYDRATION-INDUCED 19 HOMOLOG 5"/>
    <property type="match status" value="1"/>
</dbReference>
<evidence type="ECO:0000313" key="6">
    <source>
        <dbReference type="Proteomes" id="UP001291623"/>
    </source>
</evidence>
<keyword evidence="2" id="KW-0812">Transmembrane</keyword>
<evidence type="ECO:0000313" key="5">
    <source>
        <dbReference type="EMBL" id="KAK4370807.1"/>
    </source>
</evidence>
<feature type="domain" description="Di19 zinc-binding" evidence="3">
    <location>
        <begin position="61"/>
        <end position="112"/>
    </location>
</feature>
<dbReference type="InterPro" id="IPR033347">
    <property type="entry name" value="Di19"/>
</dbReference>
<evidence type="ECO:0000259" key="3">
    <source>
        <dbReference type="Pfam" id="PF05605"/>
    </source>
</evidence>
<keyword evidence="6" id="KW-1185">Reference proteome</keyword>
<dbReference type="InterPro" id="IPR027935">
    <property type="entry name" value="Di19_C"/>
</dbReference>
<comment type="caution">
    <text evidence="5">The sequence shown here is derived from an EMBL/GenBank/DDBJ whole genome shotgun (WGS) entry which is preliminary data.</text>
</comment>
<evidence type="ECO:0000256" key="2">
    <source>
        <dbReference type="SAM" id="Phobius"/>
    </source>
</evidence>
<dbReference type="AlphaFoldDB" id="A0AAE1VJ05"/>
<dbReference type="Pfam" id="PF14571">
    <property type="entry name" value="Di19_C"/>
    <property type="match status" value="1"/>
</dbReference>
<keyword evidence="2" id="KW-1133">Transmembrane helix</keyword>
<dbReference type="Proteomes" id="UP001291623">
    <property type="component" value="Unassembled WGS sequence"/>
</dbReference>
<accession>A0AAE1VJ05</accession>
<protein>
    <submittedName>
        <fullName evidence="5">Uncharacterized protein</fullName>
    </submittedName>
</protein>
<feature type="transmembrane region" description="Helical" evidence="2">
    <location>
        <begin position="6"/>
        <end position="30"/>
    </location>
</feature>